<reference evidence="2 3" key="1">
    <citation type="submission" date="2024-06" db="EMBL/GenBank/DDBJ databases">
        <title>The Natural Products Discovery Center: Release of the First 8490 Sequenced Strains for Exploring Actinobacteria Biosynthetic Diversity.</title>
        <authorList>
            <person name="Kalkreuter E."/>
            <person name="Kautsar S.A."/>
            <person name="Yang D."/>
            <person name="Bader C.D."/>
            <person name="Teijaro C.N."/>
            <person name="Fluegel L."/>
            <person name="Davis C.M."/>
            <person name="Simpson J.R."/>
            <person name="Lauterbach L."/>
            <person name="Steele A.D."/>
            <person name="Gui C."/>
            <person name="Meng S."/>
            <person name="Li G."/>
            <person name="Viehrig K."/>
            <person name="Ye F."/>
            <person name="Su P."/>
            <person name="Kiefer A.F."/>
            <person name="Nichols A."/>
            <person name="Cepeda A.J."/>
            <person name="Yan W."/>
            <person name="Fan B."/>
            <person name="Jiang Y."/>
            <person name="Adhikari A."/>
            <person name="Zheng C.-J."/>
            <person name="Schuster L."/>
            <person name="Cowan T.M."/>
            <person name="Smanski M.J."/>
            <person name="Chevrette M.G."/>
            <person name="De Carvalho L.P.S."/>
            <person name="Shen B."/>
        </authorList>
    </citation>
    <scope>NUCLEOTIDE SEQUENCE [LARGE SCALE GENOMIC DNA]</scope>
    <source>
        <strain evidence="2 3">NPDC000837</strain>
    </source>
</reference>
<dbReference type="EMBL" id="JBEPBX010000039">
    <property type="protein sequence ID" value="MER6617537.1"/>
    <property type="molecule type" value="Genomic_DNA"/>
</dbReference>
<feature type="region of interest" description="Disordered" evidence="1">
    <location>
        <begin position="1136"/>
        <end position="1221"/>
    </location>
</feature>
<comment type="caution">
    <text evidence="2">The sequence shown here is derived from an EMBL/GenBank/DDBJ whole genome shotgun (WGS) entry which is preliminary data.</text>
</comment>
<gene>
    <name evidence="2" type="ORF">ABT276_30250</name>
</gene>
<dbReference type="Gene3D" id="3.40.50.300">
    <property type="entry name" value="P-loop containing nucleotide triphosphate hydrolases"/>
    <property type="match status" value="1"/>
</dbReference>
<organism evidence="2 3">
    <name type="scientific">Streptomyces xantholiticus</name>
    <dbReference type="NCBI Taxonomy" id="68285"/>
    <lineage>
        <taxon>Bacteria</taxon>
        <taxon>Bacillati</taxon>
        <taxon>Actinomycetota</taxon>
        <taxon>Actinomycetes</taxon>
        <taxon>Kitasatosporales</taxon>
        <taxon>Streptomycetaceae</taxon>
        <taxon>Streptomyces</taxon>
    </lineage>
</organism>
<feature type="compositionally biased region" description="Basic and acidic residues" evidence="1">
    <location>
        <begin position="1206"/>
        <end position="1221"/>
    </location>
</feature>
<dbReference type="SUPFAM" id="SSF52540">
    <property type="entry name" value="P-loop containing nucleoside triphosphate hydrolases"/>
    <property type="match status" value="1"/>
</dbReference>
<accession>A0ABV1V3C7</accession>
<evidence type="ECO:0000256" key="1">
    <source>
        <dbReference type="SAM" id="MobiDB-lite"/>
    </source>
</evidence>
<dbReference type="Proteomes" id="UP001445472">
    <property type="component" value="Unassembled WGS sequence"/>
</dbReference>
<protein>
    <recommendedName>
        <fullName evidence="4">ATP-binding protein</fullName>
    </recommendedName>
</protein>
<feature type="region of interest" description="Disordered" evidence="1">
    <location>
        <begin position="1466"/>
        <end position="1496"/>
    </location>
</feature>
<feature type="compositionally biased region" description="Low complexity" evidence="1">
    <location>
        <begin position="1154"/>
        <end position="1175"/>
    </location>
</feature>
<dbReference type="InterPro" id="IPR027417">
    <property type="entry name" value="P-loop_NTPase"/>
</dbReference>
<dbReference type="RefSeq" id="WP_351978600.1">
    <property type="nucleotide sequence ID" value="NZ_JBEPBX010000039.1"/>
</dbReference>
<name>A0ABV1V3C7_9ACTN</name>
<feature type="region of interest" description="Disordered" evidence="1">
    <location>
        <begin position="1294"/>
        <end position="1325"/>
    </location>
</feature>
<evidence type="ECO:0008006" key="4">
    <source>
        <dbReference type="Google" id="ProtNLM"/>
    </source>
</evidence>
<feature type="compositionally biased region" description="Pro residues" evidence="1">
    <location>
        <begin position="1304"/>
        <end position="1313"/>
    </location>
</feature>
<evidence type="ECO:0000313" key="2">
    <source>
        <dbReference type="EMBL" id="MER6617537.1"/>
    </source>
</evidence>
<keyword evidence="3" id="KW-1185">Reference proteome</keyword>
<proteinExistence type="predicted"/>
<feature type="compositionally biased region" description="Low complexity" evidence="1">
    <location>
        <begin position="1187"/>
        <end position="1203"/>
    </location>
</feature>
<feature type="compositionally biased region" description="Low complexity" evidence="1">
    <location>
        <begin position="1478"/>
        <end position="1490"/>
    </location>
</feature>
<evidence type="ECO:0000313" key="3">
    <source>
        <dbReference type="Proteomes" id="UP001445472"/>
    </source>
</evidence>
<sequence length="1496" mass="160441">MTSCGEPEQDAYRLAVVRNGGYSCQLGPAELQPERVSVVACWSRTEPRLVLVDRDHPYLTEVIAGSDPVSREEVIARLRVLPPAATVDAGDGWTARLETETITAPLRRVGRPPAPVPASTAWSSPGVPLTVTVRAGDDSGDAWTVEYHCTARHRQEETPWTPADTAAELLQLLTVVTKTSLAAPAVLDRLLDGQPLGVVTVRGEAGNVVRHLGSGMPRSAPTFVCTDDSAAFVWDRRAVGGKTHVVDAGAPVLGPVHRRLDDGMPVLTVGALLTAGQCLPVPSGLPGDSSAVVAVTDDGDGWAPVPGASVTRTGSGWTVVMRAERESEPSRGEVRRLALYDRGQTLVYEAAPRADVLDAVVRLSHVTAGVQGQVVTLLDGRASGMAAAVAATRQRKPGSAAAAAVTRMRAVAWLGPGRKPVDRDSVDQVMDSVLRIRTDAALLPSLEPALARVGVADIEERRYGHQVVALLVLERELEKRFTKPRTADAGVFADALTTYLLALNQASPQTAPWAWQHIVRYVREYLMARRLRQTRSSSITSVPASARALWEELAQRMPWIRWLADPALDPKGAITVSPAGLVDLLVLLRPRQAPVVSEQRRHSPDTGVRDRPLPGRFTRLYQIAEPALTSPLLDALAKALGPLLHDPALSARMVQALTLPPKVRAAVDERVAAEIKDETVAEHLLAVRVDDQESPKVLLVNLSPHTGLYIRLDGEPTRLATCAIEQEGAFNYCSIPVPITRDSQALLGSRTVALDAPLVPLATSTNVTLPALPADLFRGRQQQLARLGRIIGGLGPRAGSLVFGTRRAGKSSLAYQAARDPRLRGQLWIDLSNTRKTVHDFGEWNRAICRVLAAQARRHLRITVDTEGRDLVELLADLDQACDGGAPVAVVLDELDVLLLPEQGSDGRRTAGRLGSLVCHNLVLIGTVQRFHRSVHELKTWQSVECPADLSWADGITYFLGPLADRTEGPRVEWLRRAGVTPRHFATEIVPRIGLRPYFWARLRNDLEGHIHDDRAGSRLITEASLRHHLDRLVVEDPHLNMVIDDGAELDPDERRRRDLFSVDERRILARFAVMPATRKTLPLSEALRVGGEAAVNELIDRAYLSYVHGRDQLRTAVPIYHTFLRARATDLLAVTPGAEPLPDPERKMPPDNGRTAGTASSTGRTAGAASPGRSPAEAPATGLPDAPLGAGREPAGAPEATAQADPERSGEKPPARRLDEEVRRACTAVVAELQRQNALSVGAAGSLILAAAPEIFATGWARTGSLARFLTRHLQQFLRVSSTGDVYLARPGAAVTAEEEPRSPAPFPPAEPAPDGRGGPTPADIETARAAVHGALTLRGPMPLPAVGVVIRGAVPVIAASRWAGTGKLGSFLTRFLPDFPQVTSRKGVIVLRLPTAVGAPVAPSAVEAARAAVRSALTKRGRMPVSQAGSVIHRSVPIIHASRWAGTGKPALFLSQYLPEFPQTTGPDGETYLELPTAGGTDPAATADADPDTS</sequence>